<dbReference type="EMBL" id="CP089982">
    <property type="protein sequence ID" value="WXA94107.1"/>
    <property type="molecule type" value="Genomic_DNA"/>
</dbReference>
<dbReference type="InterPro" id="IPR052355">
    <property type="entry name" value="CENP-V-like"/>
</dbReference>
<name>A0ABZ2K5Y0_9BACT</name>
<keyword evidence="6" id="KW-1185">Reference proteome</keyword>
<evidence type="ECO:0000256" key="2">
    <source>
        <dbReference type="ARBA" id="ARBA00022723"/>
    </source>
</evidence>
<evidence type="ECO:0000313" key="5">
    <source>
        <dbReference type="EMBL" id="WXA94107.1"/>
    </source>
</evidence>
<dbReference type="InterPro" id="IPR011057">
    <property type="entry name" value="Mss4-like_sf"/>
</dbReference>
<comment type="similarity">
    <text evidence="1">Belongs to the Gfa family.</text>
</comment>
<keyword evidence="3" id="KW-0862">Zinc</keyword>
<dbReference type="PANTHER" id="PTHR28620:SF1">
    <property type="entry name" value="CENP-V_GFA DOMAIN-CONTAINING PROTEIN"/>
    <property type="match status" value="1"/>
</dbReference>
<keyword evidence="2" id="KW-0479">Metal-binding</keyword>
<sequence>MGAIETHRGGCHCGNVRFEVETDLARVVECNCSHCSRKGFLLTFVTADRFSLLQGEESLANYRFNRRVADHLFCKQCGVESFWRSVKPDGTKMAIVNVRCLDDVPPGSFTVTLVDGKSR</sequence>
<dbReference type="Proteomes" id="UP001379533">
    <property type="component" value="Chromosome"/>
</dbReference>
<dbReference type="InterPro" id="IPR006913">
    <property type="entry name" value="CENP-V/GFA"/>
</dbReference>
<proteinExistence type="inferred from homology"/>
<dbReference type="PROSITE" id="PS51891">
    <property type="entry name" value="CENP_V_GFA"/>
    <property type="match status" value="1"/>
</dbReference>
<evidence type="ECO:0000313" key="6">
    <source>
        <dbReference type="Proteomes" id="UP001379533"/>
    </source>
</evidence>
<dbReference type="RefSeq" id="WP_394844710.1">
    <property type="nucleotide sequence ID" value="NZ_CP089982.1"/>
</dbReference>
<evidence type="ECO:0000259" key="4">
    <source>
        <dbReference type="PROSITE" id="PS51891"/>
    </source>
</evidence>
<evidence type="ECO:0000256" key="1">
    <source>
        <dbReference type="ARBA" id="ARBA00005495"/>
    </source>
</evidence>
<protein>
    <submittedName>
        <fullName evidence="5">GFA family protein</fullName>
    </submittedName>
</protein>
<dbReference type="PANTHER" id="PTHR28620">
    <property type="entry name" value="CENTROMERE PROTEIN V"/>
    <property type="match status" value="1"/>
</dbReference>
<dbReference type="SUPFAM" id="SSF51316">
    <property type="entry name" value="Mss4-like"/>
    <property type="match status" value="1"/>
</dbReference>
<gene>
    <name evidence="5" type="ORF">LZC95_47650</name>
</gene>
<dbReference type="Gene3D" id="2.170.150.70">
    <property type="match status" value="1"/>
</dbReference>
<evidence type="ECO:0000256" key="3">
    <source>
        <dbReference type="ARBA" id="ARBA00022833"/>
    </source>
</evidence>
<organism evidence="5 6">
    <name type="scientific">Pendulispora brunnea</name>
    <dbReference type="NCBI Taxonomy" id="2905690"/>
    <lineage>
        <taxon>Bacteria</taxon>
        <taxon>Pseudomonadati</taxon>
        <taxon>Myxococcota</taxon>
        <taxon>Myxococcia</taxon>
        <taxon>Myxococcales</taxon>
        <taxon>Sorangiineae</taxon>
        <taxon>Pendulisporaceae</taxon>
        <taxon>Pendulispora</taxon>
    </lineage>
</organism>
<accession>A0ABZ2K5Y0</accession>
<feature type="domain" description="CENP-V/GFA" evidence="4">
    <location>
        <begin position="7"/>
        <end position="119"/>
    </location>
</feature>
<reference evidence="5 6" key="1">
    <citation type="submission" date="2021-12" db="EMBL/GenBank/DDBJ databases">
        <title>Discovery of the Pendulisporaceae a myxobacterial family with distinct sporulation behavior and unique specialized metabolism.</title>
        <authorList>
            <person name="Garcia R."/>
            <person name="Popoff A."/>
            <person name="Bader C.D."/>
            <person name="Loehr J."/>
            <person name="Walesch S."/>
            <person name="Walt C."/>
            <person name="Boldt J."/>
            <person name="Bunk B."/>
            <person name="Haeckl F.J.F.P.J."/>
            <person name="Gunesch A.P."/>
            <person name="Birkelbach J."/>
            <person name="Nuebel U."/>
            <person name="Pietschmann T."/>
            <person name="Bach T."/>
            <person name="Mueller R."/>
        </authorList>
    </citation>
    <scope>NUCLEOTIDE SEQUENCE [LARGE SCALE GENOMIC DNA]</scope>
    <source>
        <strain evidence="5 6">MSr12523</strain>
    </source>
</reference>
<dbReference type="Pfam" id="PF04828">
    <property type="entry name" value="GFA"/>
    <property type="match status" value="1"/>
</dbReference>